<evidence type="ECO:0000313" key="3">
    <source>
        <dbReference type="Proteomes" id="UP001220530"/>
    </source>
</evidence>
<feature type="transmembrane region" description="Helical" evidence="1">
    <location>
        <begin position="81"/>
        <end position="102"/>
    </location>
</feature>
<name>A0ABY7YRA8_9HYPH</name>
<feature type="transmembrane region" description="Helical" evidence="1">
    <location>
        <begin position="54"/>
        <end position="74"/>
    </location>
</feature>
<keyword evidence="1" id="KW-0472">Membrane</keyword>
<dbReference type="Pfam" id="PF13160">
    <property type="entry name" value="DUF3995"/>
    <property type="match status" value="1"/>
</dbReference>
<evidence type="ECO:0000313" key="2">
    <source>
        <dbReference type="EMBL" id="WDR03869.1"/>
    </source>
</evidence>
<keyword evidence="1" id="KW-0812">Transmembrane</keyword>
<gene>
    <name evidence="2" type="ORF">PSQ19_07490</name>
</gene>
<protein>
    <submittedName>
        <fullName evidence="2">DUF3995 domain-containing protein</fullName>
    </submittedName>
</protein>
<feature type="transmembrane region" description="Helical" evidence="1">
    <location>
        <begin position="122"/>
        <end position="142"/>
    </location>
</feature>
<dbReference type="Proteomes" id="UP001220530">
    <property type="component" value="Chromosome"/>
</dbReference>
<sequence length="143" mass="15592">MSMMIAALMFVPLLAVALAHLLWSMGRTWPIRDEKLLAQTVTGFENVERMPPKLASLAVAIITMASGIAALSLADHDSGGVWLTLLGVPLAAVFITRGAIGYTKRWADKTPHLSFRYNDRRVYSPLCLLLGAGFVALTILRLL</sequence>
<dbReference type="InterPro" id="IPR025058">
    <property type="entry name" value="DUF3995"/>
</dbReference>
<dbReference type="EMBL" id="CP118246">
    <property type="protein sequence ID" value="WDR03869.1"/>
    <property type="molecule type" value="Genomic_DNA"/>
</dbReference>
<keyword evidence="3" id="KW-1185">Reference proteome</keyword>
<dbReference type="RefSeq" id="WP_282220256.1">
    <property type="nucleotide sequence ID" value="NZ_CP118246.1"/>
</dbReference>
<evidence type="ECO:0000256" key="1">
    <source>
        <dbReference type="SAM" id="Phobius"/>
    </source>
</evidence>
<organism evidence="2 3">
    <name type="scientific">Devosia algicola</name>
    <dbReference type="NCBI Taxonomy" id="3026418"/>
    <lineage>
        <taxon>Bacteria</taxon>
        <taxon>Pseudomonadati</taxon>
        <taxon>Pseudomonadota</taxon>
        <taxon>Alphaproteobacteria</taxon>
        <taxon>Hyphomicrobiales</taxon>
        <taxon>Devosiaceae</taxon>
        <taxon>Devosia</taxon>
    </lineage>
</organism>
<proteinExistence type="predicted"/>
<accession>A0ABY7YRA8</accession>
<keyword evidence="1" id="KW-1133">Transmembrane helix</keyword>
<reference evidence="2 3" key="1">
    <citation type="submission" date="2023-02" db="EMBL/GenBank/DDBJ databases">
        <title>Devosia algicola sp. nov., isolated from the phycosphere of marine algae.</title>
        <authorList>
            <person name="Kim J.M."/>
            <person name="Lee J.K."/>
            <person name="Choi B.J."/>
            <person name="Bayburt H."/>
            <person name="Jeon C.O."/>
        </authorList>
    </citation>
    <scope>NUCLEOTIDE SEQUENCE [LARGE SCALE GENOMIC DNA]</scope>
    <source>
        <strain evidence="2 3">G20-9</strain>
    </source>
</reference>